<evidence type="ECO:0000313" key="3">
    <source>
        <dbReference type="EMBL" id="SDZ46128.1"/>
    </source>
</evidence>
<proteinExistence type="predicted"/>
<dbReference type="InterPro" id="IPR013693">
    <property type="entry name" value="SpoIID/LytB_N"/>
</dbReference>
<dbReference type="InterPro" id="IPR014225">
    <property type="entry name" value="Spore_II_D_firmicutes"/>
</dbReference>
<dbReference type="EMBL" id="FNPI01000013">
    <property type="protein sequence ID" value="SDZ46128.1"/>
    <property type="molecule type" value="Genomic_DNA"/>
</dbReference>
<feature type="region of interest" description="Disordered" evidence="1">
    <location>
        <begin position="34"/>
        <end position="53"/>
    </location>
</feature>
<feature type="compositionally biased region" description="Basic and acidic residues" evidence="1">
    <location>
        <begin position="41"/>
        <end position="50"/>
    </location>
</feature>
<dbReference type="InterPro" id="IPR013486">
    <property type="entry name" value="SpoIID/LytB"/>
</dbReference>
<reference evidence="4" key="1">
    <citation type="submission" date="2016-10" db="EMBL/GenBank/DDBJ databases">
        <authorList>
            <person name="Varghese N."/>
            <person name="Submissions S."/>
        </authorList>
    </citation>
    <scope>NUCLEOTIDE SEQUENCE [LARGE SCALE GENOMIC DNA]</scope>
    <source>
        <strain evidence="4">SP</strain>
    </source>
</reference>
<dbReference type="GO" id="GO:0030435">
    <property type="term" value="P:sporulation resulting in formation of a cellular spore"/>
    <property type="evidence" value="ECO:0007669"/>
    <property type="project" value="InterPro"/>
</dbReference>
<protein>
    <submittedName>
        <fullName evidence="3">Stage II sporulation protein D</fullName>
    </submittedName>
</protein>
<dbReference type="STRING" id="1503961.SAMN05421736_11390"/>
<dbReference type="OrthoDB" id="9794671at2"/>
<gene>
    <name evidence="3" type="ORF">SAMN05421736_11390</name>
</gene>
<dbReference type="GO" id="GO:0030288">
    <property type="term" value="C:outer membrane-bounded periplasmic space"/>
    <property type="evidence" value="ECO:0007669"/>
    <property type="project" value="TreeGrafter"/>
</dbReference>
<dbReference type="PANTHER" id="PTHR30032">
    <property type="entry name" value="N-ACETYLMURAMOYL-L-ALANINE AMIDASE-RELATED"/>
    <property type="match status" value="1"/>
</dbReference>
<accession>A0A1H3T8C8</accession>
<dbReference type="NCBIfam" id="TIGR02870">
    <property type="entry name" value="spore_II_D"/>
    <property type="match status" value="1"/>
</dbReference>
<evidence type="ECO:0000256" key="1">
    <source>
        <dbReference type="SAM" id="MobiDB-lite"/>
    </source>
</evidence>
<dbReference type="Proteomes" id="UP000198935">
    <property type="component" value="Unassembled WGS sequence"/>
</dbReference>
<evidence type="ECO:0000313" key="4">
    <source>
        <dbReference type="Proteomes" id="UP000198935"/>
    </source>
</evidence>
<dbReference type="AlphaFoldDB" id="A0A1H3T8C8"/>
<keyword evidence="4" id="KW-1185">Reference proteome</keyword>
<dbReference type="NCBIfam" id="TIGR02669">
    <property type="entry name" value="SpoIID_LytB"/>
    <property type="match status" value="1"/>
</dbReference>
<dbReference type="InterPro" id="IPR051922">
    <property type="entry name" value="Bact_Sporulation_Assoc"/>
</dbReference>
<organism evidence="3 4">
    <name type="scientific">Evansella caseinilytica</name>
    <dbReference type="NCBI Taxonomy" id="1503961"/>
    <lineage>
        <taxon>Bacteria</taxon>
        <taxon>Bacillati</taxon>
        <taxon>Bacillota</taxon>
        <taxon>Bacilli</taxon>
        <taxon>Bacillales</taxon>
        <taxon>Bacillaceae</taxon>
        <taxon>Evansella</taxon>
    </lineage>
</organism>
<dbReference type="PANTHER" id="PTHR30032:SF4">
    <property type="entry name" value="AMIDASE ENHANCER"/>
    <property type="match status" value="1"/>
</dbReference>
<feature type="domain" description="Sporulation stage II protein D amidase enhancer LytB N-terminal" evidence="2">
    <location>
        <begin position="64"/>
        <end position="171"/>
    </location>
</feature>
<dbReference type="Pfam" id="PF08486">
    <property type="entry name" value="SpoIID"/>
    <property type="match status" value="1"/>
</dbReference>
<sequence>MKQLLATGLILMAMILIIPTILVMAFAKDEPGLTTYSHSGEPPERERETADDAEQPVISVFRAEADVIEEVPFEEYIIGVVASEMPASFELEALKAQALAARTYIIQFLTMENNDIHLPDGADITDSETHQVYRNEKDLRNIWDVSDGDFQWKMARIKQAVYETAGEVIVYDGEPITAQFFSTSNGYTENSEEYWANEIAYLRSVESPWDTESPRYLGEKTMAVNEVEELLDVTLANDEAGEIISRTTGGRVAKMKIGGKEFTGRQVRELLELDSSDFTFTRNQDTFVFETRGWGHGVGMSQYGANGMAKEGKTYKEIVSHYYQGVEIAPADKVIGSLKAKLMETSETEDKQENEDA</sequence>
<name>A0A1H3T8C8_9BACI</name>
<evidence type="ECO:0000259" key="2">
    <source>
        <dbReference type="Pfam" id="PF08486"/>
    </source>
</evidence>